<dbReference type="OrthoDB" id="6486656at2759"/>
<evidence type="ECO:0000313" key="1">
    <source>
        <dbReference type="EMBL" id="PPQ75104.1"/>
    </source>
</evidence>
<proteinExistence type="predicted"/>
<dbReference type="InParanoid" id="A0A409W9D3"/>
<dbReference type="Pfam" id="PF19086">
    <property type="entry name" value="Terpene_syn_C_2"/>
    <property type="match status" value="1"/>
</dbReference>
<dbReference type="InterPro" id="IPR008949">
    <property type="entry name" value="Isoprenoid_synthase_dom_sf"/>
</dbReference>
<dbReference type="EMBL" id="NHYE01005288">
    <property type="protein sequence ID" value="PPQ75104.1"/>
    <property type="molecule type" value="Genomic_DNA"/>
</dbReference>
<sequence>MADIVMDSLKNPHKPRPHGEIVLGEVARQFWQRAIKSATSTSQRHMIESFTAYLESVVQQAYDRDTNVFLTVDSYFEKRRENVGVRSSYVPLELNLSLPDHVFYHPTIQELYGPLPHIEIIPIDFRSIDIASYNKEQATGDDQYNILTIVMHQFDLDLHGAVEWAETYHAKVATKFLDGLKRIPSWGRKIDQQVQEYVEGLANWPRSNVCWNFEGGRYFGSKGQELQRTREVVLLPKAVPVHNDPSLRKGNVVVPFVDKLSMQVVG</sequence>
<protein>
    <submittedName>
        <fullName evidence="1">Uncharacterized protein</fullName>
    </submittedName>
</protein>
<name>A0A409W9D3_9AGAR</name>
<dbReference type="Gene3D" id="1.10.600.10">
    <property type="entry name" value="Farnesyl Diphosphate Synthase"/>
    <property type="match status" value="1"/>
</dbReference>
<gene>
    <name evidence="1" type="ORF">CVT26_008138</name>
</gene>
<accession>A0A409W9D3</accession>
<evidence type="ECO:0000313" key="2">
    <source>
        <dbReference type="Proteomes" id="UP000284706"/>
    </source>
</evidence>
<reference evidence="1 2" key="1">
    <citation type="journal article" date="2018" name="Evol. Lett.">
        <title>Horizontal gene cluster transfer increased hallucinogenic mushroom diversity.</title>
        <authorList>
            <person name="Reynolds H.T."/>
            <person name="Vijayakumar V."/>
            <person name="Gluck-Thaler E."/>
            <person name="Korotkin H.B."/>
            <person name="Matheny P.B."/>
            <person name="Slot J.C."/>
        </authorList>
    </citation>
    <scope>NUCLEOTIDE SEQUENCE [LARGE SCALE GENOMIC DNA]</scope>
    <source>
        <strain evidence="1 2">SRW20</strain>
    </source>
</reference>
<organism evidence="1 2">
    <name type="scientific">Gymnopilus dilepis</name>
    <dbReference type="NCBI Taxonomy" id="231916"/>
    <lineage>
        <taxon>Eukaryota</taxon>
        <taxon>Fungi</taxon>
        <taxon>Dikarya</taxon>
        <taxon>Basidiomycota</taxon>
        <taxon>Agaricomycotina</taxon>
        <taxon>Agaricomycetes</taxon>
        <taxon>Agaricomycetidae</taxon>
        <taxon>Agaricales</taxon>
        <taxon>Agaricineae</taxon>
        <taxon>Hymenogastraceae</taxon>
        <taxon>Gymnopilus</taxon>
    </lineage>
</organism>
<dbReference type="Proteomes" id="UP000284706">
    <property type="component" value="Unassembled WGS sequence"/>
</dbReference>
<comment type="caution">
    <text evidence="1">The sequence shown here is derived from an EMBL/GenBank/DDBJ whole genome shotgun (WGS) entry which is preliminary data.</text>
</comment>
<dbReference type="SUPFAM" id="SSF48576">
    <property type="entry name" value="Terpenoid synthases"/>
    <property type="match status" value="1"/>
</dbReference>
<dbReference type="AlphaFoldDB" id="A0A409W9D3"/>
<keyword evidence="2" id="KW-1185">Reference proteome</keyword>